<name>A4U4B8_9PROT</name>
<gene>
    <name evidence="1" type="ORF">MGR_3793</name>
</gene>
<dbReference type="AlphaFoldDB" id="A4U4B8"/>
<dbReference type="EMBL" id="CU459003">
    <property type="protein sequence ID" value="CAM77725.1"/>
    <property type="molecule type" value="Genomic_DNA"/>
</dbReference>
<protein>
    <submittedName>
        <fullName evidence="1">Uncharacterized protein</fullName>
    </submittedName>
</protein>
<accession>A4U4B8</accession>
<reference evidence="1" key="1">
    <citation type="journal article" date="2007" name="J. Bacteriol.">
        <title>Comparative genome analysis of four magnetotactic bacteria reveals a complex set of group-specific genes implicated in magnetosome biomineralization and function.</title>
        <authorList>
            <person name="Richter M."/>
            <person name="Kube M."/>
            <person name="Bazylinski D.A."/>
            <person name="Lombardot T."/>
            <person name="Gloeckner F.O."/>
            <person name="Reinhardt R."/>
            <person name="Schueler D."/>
        </authorList>
    </citation>
    <scope>NUCLEOTIDE SEQUENCE</scope>
    <source>
        <strain evidence="1">MSR-1</strain>
    </source>
</reference>
<sequence length="68" mass="7308">MTLSSANADHHATLIAPSANATAMASANNLPRMVDRLIVSPLLLLPWSSYHKFVNGFCRDRERGAAAS</sequence>
<organism evidence="1">
    <name type="scientific">Magnetospirillum gryphiswaldense</name>
    <dbReference type="NCBI Taxonomy" id="55518"/>
    <lineage>
        <taxon>Bacteria</taxon>
        <taxon>Pseudomonadati</taxon>
        <taxon>Pseudomonadota</taxon>
        <taxon>Alphaproteobacteria</taxon>
        <taxon>Rhodospirillales</taxon>
        <taxon>Rhodospirillaceae</taxon>
        <taxon>Magnetospirillum</taxon>
    </lineage>
</organism>
<proteinExistence type="predicted"/>
<evidence type="ECO:0000313" key="1">
    <source>
        <dbReference type="EMBL" id="CAM77725.1"/>
    </source>
</evidence>